<dbReference type="EMBL" id="KQ086302">
    <property type="protein sequence ID" value="KLO05480.1"/>
    <property type="molecule type" value="Genomic_DNA"/>
</dbReference>
<feature type="region of interest" description="Disordered" evidence="1">
    <location>
        <begin position="276"/>
        <end position="308"/>
    </location>
</feature>
<keyword evidence="3" id="KW-1185">Reference proteome</keyword>
<dbReference type="OrthoDB" id="3061143at2759"/>
<dbReference type="Proteomes" id="UP000053477">
    <property type="component" value="Unassembled WGS sequence"/>
</dbReference>
<evidence type="ECO:0000313" key="2">
    <source>
        <dbReference type="EMBL" id="KLO05480.1"/>
    </source>
</evidence>
<sequence length="1363" mass="150854">MTASGDGGRCGLECGTSGAGRRRIQRCEEGDGGWSAMEMECGVSGAGGWSAARRELSDERDGIWAKTASGAGRRGAMGDGQRLRWEMECDGDGVRRVGSWGMECGTSGAERRARWEMGKDCDGRWSAMEMECGASGAGRRGAMGDGSCAAVQTARSDFPHANRDPLLPRFFETTEHPNNPGRTTWVGSVDPVVFVENSKAYGKMGYPTSIDPKVLFKDGYIEVPPGITVMVENVRSPRDRKLDIVKLVVQGGDENRRLYPDIVAEMENVRDDVLGPKDLRNANSDDGTDFERTDGRAIKNGQGGRSYSTSLTTELQKKLTHPAANVRTEEGQEGTLDVGQTRMKWMTSVAIMLSSKVLEQRLYPDWLRVHNEHADVVNLPPVGGDINRGYFTHTQINIAAPAKYNANSTLSSDLKTAGSAHDDGADDPFSLSAMTSIGDLGDLHPGHFHFPELGLYVRLDYMTTVLFSGRHIHGSTPPQPLDPNFNITLDLIRLTVICYLKLLASNRSMDGSLAVCPSLLPQGSSFEVNLAPHFHDDHELAVRGPYLSFAREGEAVMPFVLLVTFIIREILATVVSLLRCMERSVPMRVDTSAFLRAFSYQDREGEWHPVPSWDNAPGVSQVTDAFRKQVTDEYQEWIKRCSVVIPKVVNSDSCKTYRIDPPKIEELPDEVPVDLSDEIPDSEDEATSLPDVEHSRSAHNGHSNSSTPVPPRQTRRAHRVIHDDQDVEESESEGEEDEDHDELGMRYQEGFGGVPPKTITLSEDDLEPIPSVLNKWPVFDLAARRDATPKSSKRGVRFASSLRSITIPTIPPNLDMQPSVAHIVRGSRQSLLSLSRVVTSEGSLDLLLDLRTSFQALETACTASENTRAVLSLCQSSIMLGHWQMWRHLQFVVAQEVSECFRHQDNQLACNCWVKSLVTFVWGLVVGPKRKADVSFGDVFPRSTRRSRQDGPSFYSAIVSMKSTRDAGDTRGRVLDLSLTILAKWLGLQPPDVGKNAHLVNLWDIRGGLVQVLVSMRRPGLFLLDEVFKLFDSPVPYVFSKAAHVNGNVLPSIIQERLLFTEERSTAMDKLAKALQTHAPDAYRCAMAAFPFPAALMPDVPVLPGRTLFLRTAADYLRRSRKLRNPRVAAKSKDPLITWMGKKNDQRNPNREGAPSRRVFKSDDTITEEFVRSKGGFFSVTSFRAITYSSNYLLEGNGRVRFDDLKSWKAATGGVQANDLCNKNAYGPAMGGRSPKYASEYWRKSSTWVTFLKDHPNPTFQETLDHINKQDLSQVGPLTAMLMAEDLVYAGVVQFPSDEEFANIALGMKKGASWALDAFNALPDYQGYVTAANAEAFVTLYHDLKALLLSTGDEDLLPDIFSF</sequence>
<name>A0A0H2R132_9AGAM</name>
<accession>A0A0H2R132</accession>
<reference evidence="2 3" key="1">
    <citation type="submission" date="2015-04" db="EMBL/GenBank/DDBJ databases">
        <title>Complete genome sequence of Schizopora paradoxa KUC8140, a cosmopolitan wood degrader in East Asia.</title>
        <authorList>
            <consortium name="DOE Joint Genome Institute"/>
            <person name="Min B."/>
            <person name="Park H."/>
            <person name="Jang Y."/>
            <person name="Kim J.-J."/>
            <person name="Kim K.H."/>
            <person name="Pangilinan J."/>
            <person name="Lipzen A."/>
            <person name="Riley R."/>
            <person name="Grigoriev I.V."/>
            <person name="Spatafora J.W."/>
            <person name="Choi I.-G."/>
        </authorList>
    </citation>
    <scope>NUCLEOTIDE SEQUENCE [LARGE SCALE GENOMIC DNA]</scope>
    <source>
        <strain evidence="2 3">KUC8140</strain>
    </source>
</reference>
<dbReference type="InParanoid" id="A0A0H2R132"/>
<organism evidence="2 3">
    <name type="scientific">Schizopora paradoxa</name>
    <dbReference type="NCBI Taxonomy" id="27342"/>
    <lineage>
        <taxon>Eukaryota</taxon>
        <taxon>Fungi</taxon>
        <taxon>Dikarya</taxon>
        <taxon>Basidiomycota</taxon>
        <taxon>Agaricomycotina</taxon>
        <taxon>Agaricomycetes</taxon>
        <taxon>Hymenochaetales</taxon>
        <taxon>Schizoporaceae</taxon>
        <taxon>Schizopora</taxon>
    </lineage>
</organism>
<feature type="compositionally biased region" description="Acidic residues" evidence="1">
    <location>
        <begin position="725"/>
        <end position="741"/>
    </location>
</feature>
<feature type="compositionally biased region" description="Polar residues" evidence="1">
    <location>
        <begin position="698"/>
        <end position="707"/>
    </location>
</feature>
<evidence type="ECO:0000256" key="1">
    <source>
        <dbReference type="SAM" id="MobiDB-lite"/>
    </source>
</evidence>
<gene>
    <name evidence="2" type="ORF">SCHPADRAFT_946875</name>
</gene>
<evidence type="ECO:0000313" key="3">
    <source>
        <dbReference type="Proteomes" id="UP000053477"/>
    </source>
</evidence>
<feature type="region of interest" description="Disordered" evidence="1">
    <location>
        <begin position="658"/>
        <end position="741"/>
    </location>
</feature>
<protein>
    <submittedName>
        <fullName evidence="2">Uncharacterized protein</fullName>
    </submittedName>
</protein>
<feature type="compositionally biased region" description="Acidic residues" evidence="1">
    <location>
        <begin position="667"/>
        <end position="686"/>
    </location>
</feature>
<proteinExistence type="predicted"/>